<protein>
    <submittedName>
        <fullName evidence="3">Tyrosine-protein phosphatase</fullName>
    </submittedName>
</protein>
<keyword evidence="4" id="KW-1185">Reference proteome</keyword>
<dbReference type="SUPFAM" id="SSF52799">
    <property type="entry name" value="(Phosphotyrosine protein) phosphatases II"/>
    <property type="match status" value="1"/>
</dbReference>
<dbReference type="PROSITE" id="PS00383">
    <property type="entry name" value="TYR_PHOSPHATASE_1"/>
    <property type="match status" value="1"/>
</dbReference>
<dbReference type="GO" id="GO:0004721">
    <property type="term" value="F:phosphoprotein phosphatase activity"/>
    <property type="evidence" value="ECO:0007669"/>
    <property type="project" value="InterPro"/>
</dbReference>
<dbReference type="OrthoDB" id="1188001at2"/>
<name>A0A387AWH4_9LACO</name>
<evidence type="ECO:0000313" key="4">
    <source>
        <dbReference type="Proteomes" id="UP000272003"/>
    </source>
</evidence>
<evidence type="ECO:0000313" key="3">
    <source>
        <dbReference type="EMBL" id="AYF93006.1"/>
    </source>
</evidence>
<dbReference type="KEGG" id="abom:D7I45_05810"/>
<sequence length="259" mass="29443">MQNNRLLDIKNGYNFRELGGYKTIDGRHVKWNKILRSGELADLSEDDLGFLEKYGIKYDIDLRSDSERNKAADKLPGNAKLVANPIFNSGHDKTGADYAEQYKYDANRGKQNMILSYQSMVTSESAKQAFHKLFMTLLNNDGGAILFHCAQGKDRTGLSAAFLLFALGVDEETIKQDYLLSKDAMKPYIELKIKQFSKYGMNDALKQNLNNLYTVDESYFNAAMDTIKENYSTVDNFLHQFIGLSDNDIDKLKSLYLTD</sequence>
<dbReference type="Pfam" id="PF13350">
    <property type="entry name" value="Y_phosphatase3"/>
    <property type="match status" value="1"/>
</dbReference>
<organism evidence="3 4">
    <name type="scientific">Apilactobacillus bombintestini</name>
    <dbReference type="NCBI Taxonomy" id="2419772"/>
    <lineage>
        <taxon>Bacteria</taxon>
        <taxon>Bacillati</taxon>
        <taxon>Bacillota</taxon>
        <taxon>Bacilli</taxon>
        <taxon>Lactobacillales</taxon>
        <taxon>Lactobacillaceae</taxon>
        <taxon>Apilactobacillus</taxon>
    </lineage>
</organism>
<dbReference type="InterPro" id="IPR026893">
    <property type="entry name" value="Tyr/Ser_Pase_IphP-type"/>
</dbReference>
<proteinExistence type="inferred from homology"/>
<accession>A0A387AWH4</accession>
<evidence type="ECO:0000259" key="2">
    <source>
        <dbReference type="PROSITE" id="PS50056"/>
    </source>
</evidence>
<dbReference type="InterPro" id="IPR000387">
    <property type="entry name" value="Tyr_Pase_dom"/>
</dbReference>
<comment type="similarity">
    <text evidence="1">Belongs to the protein-tyrosine phosphatase family.</text>
</comment>
<dbReference type="Proteomes" id="UP000272003">
    <property type="component" value="Chromosome"/>
</dbReference>
<dbReference type="PANTHER" id="PTHR31126:SF1">
    <property type="entry name" value="TYROSINE SPECIFIC PROTEIN PHOSPHATASES DOMAIN-CONTAINING PROTEIN"/>
    <property type="match status" value="1"/>
</dbReference>
<dbReference type="InterPro" id="IPR029021">
    <property type="entry name" value="Prot-tyrosine_phosphatase-like"/>
</dbReference>
<dbReference type="RefSeq" id="WP_120784770.1">
    <property type="nucleotide sequence ID" value="NZ_CP032626.1"/>
</dbReference>
<dbReference type="InterPro" id="IPR016130">
    <property type="entry name" value="Tyr_Pase_AS"/>
</dbReference>
<dbReference type="Gene3D" id="3.90.190.10">
    <property type="entry name" value="Protein tyrosine phosphatase superfamily"/>
    <property type="match status" value="1"/>
</dbReference>
<dbReference type="PROSITE" id="PS50056">
    <property type="entry name" value="TYR_PHOSPHATASE_2"/>
    <property type="match status" value="1"/>
</dbReference>
<dbReference type="AlphaFoldDB" id="A0A387AWH4"/>
<evidence type="ECO:0000256" key="1">
    <source>
        <dbReference type="ARBA" id="ARBA00009580"/>
    </source>
</evidence>
<dbReference type="PANTHER" id="PTHR31126">
    <property type="entry name" value="TYROSINE-PROTEIN PHOSPHATASE"/>
    <property type="match status" value="1"/>
</dbReference>
<dbReference type="EMBL" id="CP032626">
    <property type="protein sequence ID" value="AYF93006.1"/>
    <property type="molecule type" value="Genomic_DNA"/>
</dbReference>
<gene>
    <name evidence="3" type="ORF">D7I45_05810</name>
</gene>
<feature type="domain" description="Tyrosine specific protein phosphatases" evidence="2">
    <location>
        <begin position="128"/>
        <end position="170"/>
    </location>
</feature>
<reference evidence="3 4" key="1">
    <citation type="submission" date="2018-09" db="EMBL/GenBank/DDBJ databases">
        <title>Genome sequencing of strain BHWM-4.</title>
        <authorList>
            <person name="Heo J."/>
            <person name="Kim S.-J."/>
            <person name="Kwon S.-W."/>
        </authorList>
    </citation>
    <scope>NUCLEOTIDE SEQUENCE [LARGE SCALE GENOMIC DNA]</scope>
    <source>
        <strain evidence="3 4">BHWM-4</strain>
    </source>
</reference>